<evidence type="ECO:0000313" key="2">
    <source>
        <dbReference type="Proteomes" id="UP000035762"/>
    </source>
</evidence>
<gene>
    <name evidence="1" type="ORF">BN961_02118</name>
</gene>
<dbReference type="STRING" id="1035.BN961_02118"/>
<comment type="caution">
    <text evidence="1">The sequence shown here is derived from an EMBL/GenBank/DDBJ whole genome shotgun (WGS) entry which is preliminary data.</text>
</comment>
<dbReference type="Proteomes" id="UP000035762">
    <property type="component" value="Unassembled WGS sequence"/>
</dbReference>
<accession>A0A090MMR4</accession>
<reference evidence="1 2" key="1">
    <citation type="journal article" date="2014" name="Genome Announc.">
        <title>Genome Sequence of Afipia felis Strain 76713, Isolated in Hospital Water Using an Amoeba Co-Culture Procedure.</title>
        <authorList>
            <person name="Benamar S."/>
            <person name="La Scola B."/>
            <person name="Croce O."/>
        </authorList>
    </citation>
    <scope>NUCLEOTIDE SEQUENCE [LARGE SCALE GENOMIC DNA]</scope>
    <source>
        <strain evidence="1 2">76713</strain>
    </source>
</reference>
<sequence length="66" mass="7219">MSEAVEYEARTMSLYELDGGLFLSMSTTSGEHVKIKIGPRQAALVNMDTSSYLAHEFVKMGETMAG</sequence>
<keyword evidence="2" id="KW-1185">Reference proteome</keyword>
<evidence type="ECO:0000313" key="1">
    <source>
        <dbReference type="EMBL" id="CEG08700.1"/>
    </source>
</evidence>
<dbReference type="EMBL" id="CCAZ020000001">
    <property type="protein sequence ID" value="CEG08700.1"/>
    <property type="molecule type" value="Genomic_DNA"/>
</dbReference>
<proteinExistence type="predicted"/>
<organism evidence="1 2">
    <name type="scientific">Afipia felis</name>
    <name type="common">Cat scratch disease bacillus</name>
    <dbReference type="NCBI Taxonomy" id="1035"/>
    <lineage>
        <taxon>Bacteria</taxon>
        <taxon>Pseudomonadati</taxon>
        <taxon>Pseudomonadota</taxon>
        <taxon>Alphaproteobacteria</taxon>
        <taxon>Hyphomicrobiales</taxon>
        <taxon>Nitrobacteraceae</taxon>
        <taxon>Afipia</taxon>
    </lineage>
</organism>
<protein>
    <submittedName>
        <fullName evidence="1">Uncharacterized protein</fullName>
    </submittedName>
</protein>
<name>A0A090MMR4_AFIFE</name>
<dbReference type="RefSeq" id="WP_048756549.1">
    <property type="nucleotide sequence ID" value="NZ_CCAZ020000001.1"/>
</dbReference>
<dbReference type="AlphaFoldDB" id="A0A090MMR4"/>